<protein>
    <submittedName>
        <fullName evidence="5">DNA-binding Lrp family transcriptional regulator</fullName>
    </submittedName>
</protein>
<keyword evidence="3" id="KW-0804">Transcription</keyword>
<dbReference type="EMBL" id="VIWX01000001">
    <property type="protein sequence ID" value="TWG08031.1"/>
    <property type="molecule type" value="Genomic_DNA"/>
</dbReference>
<feature type="domain" description="HTH asnC-type" evidence="4">
    <location>
        <begin position="4"/>
        <end position="65"/>
    </location>
</feature>
<evidence type="ECO:0000256" key="2">
    <source>
        <dbReference type="ARBA" id="ARBA00023125"/>
    </source>
</evidence>
<proteinExistence type="predicted"/>
<dbReference type="InterPro" id="IPR019887">
    <property type="entry name" value="Tscrpt_reg_AsnC/Lrp_C"/>
</dbReference>
<dbReference type="InterPro" id="IPR036390">
    <property type="entry name" value="WH_DNA-bd_sf"/>
</dbReference>
<dbReference type="PROSITE" id="PS50956">
    <property type="entry name" value="HTH_ASNC_2"/>
    <property type="match status" value="1"/>
</dbReference>
<accession>A0A561V8T9</accession>
<dbReference type="SUPFAM" id="SSF46785">
    <property type="entry name" value="Winged helix' DNA-binding domain"/>
    <property type="match status" value="1"/>
</dbReference>
<dbReference type="InterPro" id="IPR011991">
    <property type="entry name" value="ArsR-like_HTH"/>
</dbReference>
<keyword evidence="1" id="KW-0805">Transcription regulation</keyword>
<dbReference type="CDD" id="cd00090">
    <property type="entry name" value="HTH_ARSR"/>
    <property type="match status" value="1"/>
</dbReference>
<dbReference type="FunFam" id="1.10.10.10:FF:000186">
    <property type="entry name" value="AsnC family transcriptional regulator"/>
    <property type="match status" value="1"/>
</dbReference>
<dbReference type="PROSITE" id="PS00519">
    <property type="entry name" value="HTH_ASNC_1"/>
    <property type="match status" value="1"/>
</dbReference>
<dbReference type="GO" id="GO:0005829">
    <property type="term" value="C:cytosol"/>
    <property type="evidence" value="ECO:0007669"/>
    <property type="project" value="TreeGrafter"/>
</dbReference>
<evidence type="ECO:0000259" key="4">
    <source>
        <dbReference type="PROSITE" id="PS50956"/>
    </source>
</evidence>
<dbReference type="PRINTS" id="PR00033">
    <property type="entry name" value="HTHASNC"/>
</dbReference>
<reference evidence="5 6" key="1">
    <citation type="submission" date="2019-06" db="EMBL/GenBank/DDBJ databases">
        <title>Sequencing the genomes of 1000 actinobacteria strains.</title>
        <authorList>
            <person name="Klenk H.-P."/>
        </authorList>
    </citation>
    <scope>NUCLEOTIDE SEQUENCE [LARGE SCALE GENOMIC DNA]</scope>
    <source>
        <strain evidence="5 6">DSM 46699</strain>
    </source>
</reference>
<evidence type="ECO:0000313" key="6">
    <source>
        <dbReference type="Proteomes" id="UP000316184"/>
    </source>
</evidence>
<evidence type="ECO:0000256" key="1">
    <source>
        <dbReference type="ARBA" id="ARBA00023015"/>
    </source>
</evidence>
<dbReference type="Pfam" id="PF13412">
    <property type="entry name" value="HTH_24"/>
    <property type="match status" value="1"/>
</dbReference>
<name>A0A561V8T9_9PSEU</name>
<organism evidence="5 6">
    <name type="scientific">Saccharopolyspora dendranthemae</name>
    <dbReference type="NCBI Taxonomy" id="1181886"/>
    <lineage>
        <taxon>Bacteria</taxon>
        <taxon>Bacillati</taxon>
        <taxon>Actinomycetota</taxon>
        <taxon>Actinomycetes</taxon>
        <taxon>Pseudonocardiales</taxon>
        <taxon>Pseudonocardiaceae</taxon>
        <taxon>Saccharopolyspora</taxon>
    </lineage>
</organism>
<dbReference type="GO" id="GO:0043565">
    <property type="term" value="F:sequence-specific DNA binding"/>
    <property type="evidence" value="ECO:0007669"/>
    <property type="project" value="InterPro"/>
</dbReference>
<evidence type="ECO:0000256" key="3">
    <source>
        <dbReference type="ARBA" id="ARBA00023163"/>
    </source>
</evidence>
<dbReference type="PANTHER" id="PTHR30154">
    <property type="entry name" value="LEUCINE-RESPONSIVE REGULATORY PROTEIN"/>
    <property type="match status" value="1"/>
</dbReference>
<dbReference type="Gene3D" id="1.10.10.10">
    <property type="entry name" value="Winged helix-like DNA-binding domain superfamily/Winged helix DNA-binding domain"/>
    <property type="match status" value="1"/>
</dbReference>
<dbReference type="SUPFAM" id="SSF54909">
    <property type="entry name" value="Dimeric alpha+beta barrel"/>
    <property type="match status" value="1"/>
</dbReference>
<dbReference type="Pfam" id="PF01037">
    <property type="entry name" value="AsnC_trans_reg"/>
    <property type="match status" value="1"/>
</dbReference>
<sequence>MMSMDDLDRAILSHLRQDGRLTNVELAQRVGLTPAPCLRRVKRLESEGIIAGYRARIDPAAAGRGFEVMVSVEISINDRETVEELEGAITAYDEVIEVHRLFGRPDYLVRVAVEDSATFETFLTTKLMSLRAVARVDSHMIMKKLKTGD</sequence>
<evidence type="ECO:0000313" key="5">
    <source>
        <dbReference type="EMBL" id="TWG08031.1"/>
    </source>
</evidence>
<dbReference type="AlphaFoldDB" id="A0A561V8T9"/>
<dbReference type="PANTHER" id="PTHR30154:SF34">
    <property type="entry name" value="TRANSCRIPTIONAL REGULATOR AZLB"/>
    <property type="match status" value="1"/>
</dbReference>
<gene>
    <name evidence="5" type="ORF">FHU35_11650</name>
</gene>
<dbReference type="InterPro" id="IPR011008">
    <property type="entry name" value="Dimeric_a/b-barrel"/>
</dbReference>
<dbReference type="InterPro" id="IPR019888">
    <property type="entry name" value="Tscrpt_reg_AsnC-like"/>
</dbReference>
<comment type="caution">
    <text evidence="5">The sequence shown here is derived from an EMBL/GenBank/DDBJ whole genome shotgun (WGS) entry which is preliminary data.</text>
</comment>
<dbReference type="InterPro" id="IPR000485">
    <property type="entry name" value="AsnC-type_HTH_dom"/>
</dbReference>
<dbReference type="Proteomes" id="UP000316184">
    <property type="component" value="Unassembled WGS sequence"/>
</dbReference>
<dbReference type="SMART" id="SM00344">
    <property type="entry name" value="HTH_ASNC"/>
    <property type="match status" value="1"/>
</dbReference>
<dbReference type="Gene3D" id="3.30.70.920">
    <property type="match status" value="1"/>
</dbReference>
<dbReference type="GO" id="GO:0043200">
    <property type="term" value="P:response to amino acid"/>
    <property type="evidence" value="ECO:0007669"/>
    <property type="project" value="TreeGrafter"/>
</dbReference>
<keyword evidence="6" id="KW-1185">Reference proteome</keyword>
<dbReference type="InterPro" id="IPR019885">
    <property type="entry name" value="Tscrpt_reg_HTH_AsnC-type_CS"/>
</dbReference>
<keyword evidence="2 5" id="KW-0238">DNA-binding</keyword>
<dbReference type="InterPro" id="IPR036388">
    <property type="entry name" value="WH-like_DNA-bd_sf"/>
</dbReference>